<dbReference type="EMBL" id="JSAQ01000001">
    <property type="protein sequence ID" value="KGO06778.1"/>
    <property type="molecule type" value="Genomic_DNA"/>
</dbReference>
<evidence type="ECO:0000256" key="1">
    <source>
        <dbReference type="ARBA" id="ARBA00023015"/>
    </source>
</evidence>
<evidence type="ECO:0000256" key="2">
    <source>
        <dbReference type="ARBA" id="ARBA00023125"/>
    </source>
</evidence>
<dbReference type="PROSITE" id="PS50987">
    <property type="entry name" value="HTH_ARSR_2"/>
    <property type="match status" value="1"/>
</dbReference>
<dbReference type="InterPro" id="IPR011991">
    <property type="entry name" value="ArsR-like_HTH"/>
</dbReference>
<dbReference type="Pfam" id="PF01022">
    <property type="entry name" value="HTH_5"/>
    <property type="match status" value="1"/>
</dbReference>
<dbReference type="PATRIC" id="fig|1300343.5.peg.456"/>
<dbReference type="InterPro" id="IPR051081">
    <property type="entry name" value="HTH_MetalResp_TranReg"/>
</dbReference>
<dbReference type="InterPro" id="IPR036390">
    <property type="entry name" value="WH_DNA-bd_sf"/>
</dbReference>
<dbReference type="InterPro" id="IPR001845">
    <property type="entry name" value="HTH_ArsR_DNA-bd_dom"/>
</dbReference>
<dbReference type="GO" id="GO:0003700">
    <property type="term" value="F:DNA-binding transcription factor activity"/>
    <property type="evidence" value="ECO:0007669"/>
    <property type="project" value="InterPro"/>
</dbReference>
<organism evidence="5 6">
    <name type="scientific">Dokdonia donghaensis DSW-1</name>
    <dbReference type="NCBI Taxonomy" id="1300343"/>
    <lineage>
        <taxon>Bacteria</taxon>
        <taxon>Pseudomonadati</taxon>
        <taxon>Bacteroidota</taxon>
        <taxon>Flavobacteriia</taxon>
        <taxon>Flavobacteriales</taxon>
        <taxon>Flavobacteriaceae</taxon>
        <taxon>Dokdonia</taxon>
    </lineage>
</organism>
<dbReference type="CDD" id="cd00090">
    <property type="entry name" value="HTH_ARSR"/>
    <property type="match status" value="1"/>
</dbReference>
<dbReference type="Gene3D" id="1.10.10.10">
    <property type="entry name" value="Winged helix-like DNA-binding domain superfamily/Winged helix DNA-binding domain"/>
    <property type="match status" value="1"/>
</dbReference>
<dbReference type="AlphaFoldDB" id="A0A0A2GW74"/>
<comment type="caution">
    <text evidence="5">The sequence shown here is derived from an EMBL/GenBank/DDBJ whole genome shotgun (WGS) entry which is preliminary data.</text>
</comment>
<accession>A0A0A2GW74</accession>
<dbReference type="PANTHER" id="PTHR33154">
    <property type="entry name" value="TRANSCRIPTIONAL REGULATOR, ARSR FAMILY"/>
    <property type="match status" value="1"/>
</dbReference>
<dbReference type="InterPro" id="IPR036388">
    <property type="entry name" value="WH-like_DNA-bd_sf"/>
</dbReference>
<evidence type="ECO:0000313" key="5">
    <source>
        <dbReference type="EMBL" id="KGO06778.1"/>
    </source>
</evidence>
<feature type="domain" description="HTH arsR-type" evidence="4">
    <location>
        <begin position="8"/>
        <end position="103"/>
    </location>
</feature>
<reference evidence="5 6" key="1">
    <citation type="submission" date="2014-10" db="EMBL/GenBank/DDBJ databases">
        <title>Draft genome sequence of the proteorhodopsin-containing marine bacterium Dokdonia donghaensis.</title>
        <authorList>
            <person name="Gomez-Consarnau L."/>
            <person name="Gonzalez J.M."/>
            <person name="Riedel T."/>
            <person name="Jaenicke S."/>
            <person name="Wagner-Doebler I."/>
            <person name="Fuhrman J.A."/>
        </authorList>
    </citation>
    <scope>NUCLEOTIDE SEQUENCE [LARGE SCALE GENOMIC DNA]</scope>
    <source>
        <strain evidence="5 6">DSW-1</strain>
    </source>
</reference>
<dbReference type="Proteomes" id="UP000030140">
    <property type="component" value="Unassembled WGS sequence"/>
</dbReference>
<sequence length="109" mass="12359">MGVTKRHIHSMRANQIADVAKILSNPARVAIIEYIGDCDGCLCQDISDKIRLSQPTTSQHLQVIKRTGVLKSQFKGKAQYYSIDARKWGQLQTLFNDFFELTKSKMADK</sequence>
<evidence type="ECO:0000313" key="6">
    <source>
        <dbReference type="Proteomes" id="UP000030140"/>
    </source>
</evidence>
<dbReference type="SUPFAM" id="SSF46785">
    <property type="entry name" value="Winged helix' DNA-binding domain"/>
    <property type="match status" value="1"/>
</dbReference>
<gene>
    <name evidence="5" type="ORF">NV36_07915</name>
</gene>
<dbReference type="OrthoDB" id="9800049at2"/>
<dbReference type="RefSeq" id="WP_035325968.1">
    <property type="nucleotide sequence ID" value="NZ_CP015125.1"/>
</dbReference>
<keyword evidence="3" id="KW-0804">Transcription</keyword>
<dbReference type="KEGG" id="ddo:I597_0452"/>
<keyword evidence="1" id="KW-0805">Transcription regulation</keyword>
<protein>
    <recommendedName>
        <fullName evidence="4">HTH arsR-type domain-containing protein</fullName>
    </recommendedName>
</protein>
<keyword evidence="2" id="KW-0238">DNA-binding</keyword>
<dbReference type="PANTHER" id="PTHR33154:SF15">
    <property type="entry name" value="REGULATORY PROTEIN ARSR"/>
    <property type="match status" value="1"/>
</dbReference>
<dbReference type="PRINTS" id="PR00778">
    <property type="entry name" value="HTHARSR"/>
</dbReference>
<evidence type="ECO:0000256" key="3">
    <source>
        <dbReference type="ARBA" id="ARBA00023163"/>
    </source>
</evidence>
<evidence type="ECO:0000259" key="4">
    <source>
        <dbReference type="PROSITE" id="PS50987"/>
    </source>
</evidence>
<dbReference type="NCBIfam" id="NF033788">
    <property type="entry name" value="HTH_metalloreg"/>
    <property type="match status" value="1"/>
</dbReference>
<name>A0A0A2GW74_9FLAO</name>
<dbReference type="GO" id="GO:0003677">
    <property type="term" value="F:DNA binding"/>
    <property type="evidence" value="ECO:0007669"/>
    <property type="project" value="UniProtKB-KW"/>
</dbReference>
<dbReference type="SMART" id="SM00418">
    <property type="entry name" value="HTH_ARSR"/>
    <property type="match status" value="1"/>
</dbReference>
<keyword evidence="6" id="KW-1185">Reference proteome</keyword>
<proteinExistence type="predicted"/>